<sequence length="201" mass="19548">MQFFTTIATLVAATGALMINSPAMNAVWTTGQSHTVSWTSVNTDASAMSIYLVNFSRYPTSSVLLEANVPSSAGSLTIPAANVTSTGSGYQINFLAVDNPSQILAQSNQFSIVAGSAASSAAPAAPAAATTTAAPVAAAAPAAAATSSSSSTVAAVAAASSAAALPVSGNSTLPVARTSGASANAVSVAAITFIGSVLYLL</sequence>
<feature type="signal peptide" evidence="2">
    <location>
        <begin position="1"/>
        <end position="16"/>
    </location>
</feature>
<dbReference type="InterPro" id="IPR052479">
    <property type="entry name" value="GPI-anchor_Adhesion_Reg"/>
</dbReference>
<feature type="domain" description="Yeast cell wall synthesis Kre9/Knh1-like N-terminal" evidence="3">
    <location>
        <begin position="21"/>
        <end position="112"/>
    </location>
</feature>
<keyword evidence="5" id="KW-1185">Reference proteome</keyword>
<feature type="chain" id="PRO_5004382087" description="Yeast cell wall synthesis Kre9/Knh1-like N-terminal domain-containing protein" evidence="2">
    <location>
        <begin position="17"/>
        <end position="201"/>
    </location>
</feature>
<evidence type="ECO:0000313" key="5">
    <source>
        <dbReference type="Proteomes" id="UP000013776"/>
    </source>
</evidence>
<dbReference type="PANTHER" id="PTHR35185:SF1">
    <property type="entry name" value="UPF0619 GPI-ANCHORED MEMBRANE PROTEIN C1322.10"/>
    <property type="match status" value="1"/>
</dbReference>
<dbReference type="InterPro" id="IPR018466">
    <property type="entry name" value="Kre9/Knh1-like_N"/>
</dbReference>
<dbReference type="VEuPathDB" id="FungiDB:TAPDE_002305"/>
<organism evidence="4 5">
    <name type="scientific">Taphrina deformans (strain PYCC 5710 / ATCC 11124 / CBS 356.35 / IMI 108563 / JCM 9778 / NBRC 8474)</name>
    <name type="common">Peach leaf curl fungus</name>
    <name type="synonym">Lalaria deformans</name>
    <dbReference type="NCBI Taxonomy" id="1097556"/>
    <lineage>
        <taxon>Eukaryota</taxon>
        <taxon>Fungi</taxon>
        <taxon>Dikarya</taxon>
        <taxon>Ascomycota</taxon>
        <taxon>Taphrinomycotina</taxon>
        <taxon>Taphrinomycetes</taxon>
        <taxon>Taphrinales</taxon>
        <taxon>Taphrinaceae</taxon>
        <taxon>Taphrina</taxon>
    </lineage>
</organism>
<name>R4XG49_TAPDE</name>
<evidence type="ECO:0000256" key="2">
    <source>
        <dbReference type="SAM" id="SignalP"/>
    </source>
</evidence>
<gene>
    <name evidence="4" type="ORF">TAPDE_002305</name>
</gene>
<dbReference type="Proteomes" id="UP000013776">
    <property type="component" value="Unassembled WGS sequence"/>
</dbReference>
<dbReference type="OrthoDB" id="5316007at2759"/>
<dbReference type="PANTHER" id="PTHR35185">
    <property type="entry name" value="SERINE/THREONINE-RICH PROTEIN ADG2-RELATED"/>
    <property type="match status" value="1"/>
</dbReference>
<evidence type="ECO:0000259" key="3">
    <source>
        <dbReference type="Pfam" id="PF10342"/>
    </source>
</evidence>
<dbReference type="EMBL" id="CAHR02000081">
    <property type="protein sequence ID" value="CCG82359.1"/>
    <property type="molecule type" value="Genomic_DNA"/>
</dbReference>
<comment type="caution">
    <text evidence="4">The sequence shown here is derived from an EMBL/GenBank/DDBJ whole genome shotgun (WGS) entry which is preliminary data.</text>
</comment>
<dbReference type="Pfam" id="PF10342">
    <property type="entry name" value="Kre9_KNH"/>
    <property type="match status" value="1"/>
</dbReference>
<dbReference type="STRING" id="1097556.R4XG49"/>
<reference evidence="4 5" key="1">
    <citation type="journal article" date="2013" name="MBio">
        <title>Genome sequencing of the plant pathogen Taphrina deformans, the causal agent of peach leaf curl.</title>
        <authorList>
            <person name="Cisse O.H."/>
            <person name="Almeida J.M.G.C.F."/>
            <person name="Fonseca A."/>
            <person name="Kumar A.A."/>
            <person name="Salojaervi J."/>
            <person name="Overmyer K."/>
            <person name="Hauser P.M."/>
            <person name="Pagni M."/>
        </authorList>
    </citation>
    <scope>NUCLEOTIDE SEQUENCE [LARGE SCALE GENOMIC DNA]</scope>
    <source>
        <strain evidence="5">PYCC 5710 / ATCC 11124 / CBS 356.35 / IMI 108563 / JCM 9778 / NBRC 8474</strain>
    </source>
</reference>
<dbReference type="eggNOG" id="ENOG502S7YR">
    <property type="taxonomic scope" value="Eukaryota"/>
</dbReference>
<evidence type="ECO:0000256" key="1">
    <source>
        <dbReference type="ARBA" id="ARBA00022729"/>
    </source>
</evidence>
<proteinExistence type="predicted"/>
<evidence type="ECO:0000313" key="4">
    <source>
        <dbReference type="EMBL" id="CCG82359.1"/>
    </source>
</evidence>
<accession>R4XG49</accession>
<keyword evidence="1 2" id="KW-0732">Signal</keyword>
<protein>
    <recommendedName>
        <fullName evidence="3">Yeast cell wall synthesis Kre9/Knh1-like N-terminal domain-containing protein</fullName>
    </recommendedName>
</protein>
<dbReference type="AlphaFoldDB" id="R4XG49"/>